<dbReference type="OrthoDB" id="8300214at2759"/>
<organism evidence="1 2">
    <name type="scientific">Artemisia annua</name>
    <name type="common">Sweet wormwood</name>
    <dbReference type="NCBI Taxonomy" id="35608"/>
    <lineage>
        <taxon>Eukaryota</taxon>
        <taxon>Viridiplantae</taxon>
        <taxon>Streptophyta</taxon>
        <taxon>Embryophyta</taxon>
        <taxon>Tracheophyta</taxon>
        <taxon>Spermatophyta</taxon>
        <taxon>Magnoliopsida</taxon>
        <taxon>eudicotyledons</taxon>
        <taxon>Gunneridae</taxon>
        <taxon>Pentapetalae</taxon>
        <taxon>asterids</taxon>
        <taxon>campanulids</taxon>
        <taxon>Asterales</taxon>
        <taxon>Asteraceae</taxon>
        <taxon>Asteroideae</taxon>
        <taxon>Anthemideae</taxon>
        <taxon>Artemisiinae</taxon>
        <taxon>Artemisia</taxon>
    </lineage>
</organism>
<dbReference type="Gene3D" id="3.40.50.150">
    <property type="entry name" value="Vaccinia Virus protein VP39"/>
    <property type="match status" value="1"/>
</dbReference>
<evidence type="ECO:0000313" key="2">
    <source>
        <dbReference type="Proteomes" id="UP000245207"/>
    </source>
</evidence>
<name>A0A2U1LGF6_ARTAN</name>
<dbReference type="EMBL" id="PKPP01009520">
    <property type="protein sequence ID" value="PWA48063.1"/>
    <property type="molecule type" value="Genomic_DNA"/>
</dbReference>
<reference evidence="1 2" key="1">
    <citation type="journal article" date="2018" name="Mol. Plant">
        <title>The genome of Artemisia annua provides insight into the evolution of Asteraceae family and artemisinin biosynthesis.</title>
        <authorList>
            <person name="Shen Q."/>
            <person name="Zhang L."/>
            <person name="Liao Z."/>
            <person name="Wang S."/>
            <person name="Yan T."/>
            <person name="Shi P."/>
            <person name="Liu M."/>
            <person name="Fu X."/>
            <person name="Pan Q."/>
            <person name="Wang Y."/>
            <person name="Lv Z."/>
            <person name="Lu X."/>
            <person name="Zhang F."/>
            <person name="Jiang W."/>
            <person name="Ma Y."/>
            <person name="Chen M."/>
            <person name="Hao X."/>
            <person name="Li L."/>
            <person name="Tang Y."/>
            <person name="Lv G."/>
            <person name="Zhou Y."/>
            <person name="Sun X."/>
            <person name="Brodelius P.E."/>
            <person name="Rose J.K.C."/>
            <person name="Tang K."/>
        </authorList>
    </citation>
    <scope>NUCLEOTIDE SEQUENCE [LARGE SCALE GENOMIC DNA]</scope>
    <source>
        <strain evidence="2">cv. Huhao1</strain>
        <tissue evidence="1">Leaf</tissue>
    </source>
</reference>
<keyword evidence="1" id="KW-0808">Transferase</keyword>
<dbReference type="CDD" id="cd02440">
    <property type="entry name" value="AdoMet_MTases"/>
    <property type="match status" value="1"/>
</dbReference>
<proteinExistence type="predicted"/>
<protein>
    <submittedName>
        <fullName evidence="1">Methyltransferase type 11</fullName>
    </submittedName>
</protein>
<sequence length="259" mass="28833">MYVKYLASILPSSSRSNSSKLLESPTPSRTAYDSETQIELIRLFKFMHFGFVYWRSNNECCTTNIKNTHLDCWRKACSTVWNTYYVFVIIGVSRAGTTGPLAMGVQTSRSAQSVPRQTQAARTSTTACARDYTFSETNGRAPFKRLAQSHEDPVKKPNSVVDVGYGIGGSSRYLSRNFGAAGYGVTMSPTQVKKAKVLAAAQELANKDIVKCFTFANTTLSELWDTWNEYYDIGTEGVKVVVGYKVYTVESDLDLLQFV</sequence>
<dbReference type="Proteomes" id="UP000245207">
    <property type="component" value="Unassembled WGS sequence"/>
</dbReference>
<keyword evidence="2" id="KW-1185">Reference proteome</keyword>
<dbReference type="STRING" id="35608.A0A2U1LGF6"/>
<keyword evidence="1" id="KW-0489">Methyltransferase</keyword>
<dbReference type="GO" id="GO:0008168">
    <property type="term" value="F:methyltransferase activity"/>
    <property type="evidence" value="ECO:0007669"/>
    <property type="project" value="UniProtKB-KW"/>
</dbReference>
<dbReference type="AlphaFoldDB" id="A0A2U1LGF6"/>
<dbReference type="GO" id="GO:0032259">
    <property type="term" value="P:methylation"/>
    <property type="evidence" value="ECO:0007669"/>
    <property type="project" value="UniProtKB-KW"/>
</dbReference>
<accession>A0A2U1LGF6</accession>
<dbReference type="InterPro" id="IPR029063">
    <property type="entry name" value="SAM-dependent_MTases_sf"/>
</dbReference>
<comment type="caution">
    <text evidence="1">The sequence shown here is derived from an EMBL/GenBank/DDBJ whole genome shotgun (WGS) entry which is preliminary data.</text>
</comment>
<evidence type="ECO:0000313" key="1">
    <source>
        <dbReference type="EMBL" id="PWA48063.1"/>
    </source>
</evidence>
<gene>
    <name evidence="1" type="ORF">CTI12_AA493780</name>
</gene>
<dbReference type="SUPFAM" id="SSF53335">
    <property type="entry name" value="S-adenosyl-L-methionine-dependent methyltransferases"/>
    <property type="match status" value="1"/>
</dbReference>